<feature type="active site" description="Proton donor/acceptor" evidence="6">
    <location>
        <position position="167"/>
    </location>
</feature>
<sequence>MDHQYGRLLLVGGTHGNERTAPWILQCRKAQPALLASPLPTTTCIGNPEAYGANRRYMDRDLNRCFTEALLRDRSCTIREVIRARELVDTYGPSGKDPHGLVLDMHTTTAAMGSSVVTVGERPADLALAALVHQAVGMPVYLFRINEDHPEECGFLVRRWPCGLVLEVGPVAQGIVDMRTVRKTVACLEGVLAVLGDCLTGKAKLPETMVVHRHLGSLDWPRDGNGRQIACLHPDRPRWDWTALCPGDPLFLMETGETVTYQGEEPVWPVFCNEASYEEKGIALALTKRDTMTPPADGLEVLLGLLRS</sequence>
<dbReference type="STRING" id="431041.FLM9_1316"/>
<accession>A0A0G8AYJ5</accession>
<evidence type="ECO:0000259" key="9">
    <source>
        <dbReference type="Pfam" id="PF24827"/>
    </source>
</evidence>
<evidence type="ECO:0000313" key="11">
    <source>
        <dbReference type="Proteomes" id="UP000035037"/>
    </source>
</evidence>
<dbReference type="PIRSF" id="PIRSF018001">
    <property type="entry name" value="Aspartoacylase"/>
    <property type="match status" value="1"/>
</dbReference>
<feature type="domain" description="AstE/AspA barrel-sandwich hybrid" evidence="8">
    <location>
        <begin position="208"/>
        <end position="289"/>
    </location>
</feature>
<dbReference type="PANTHER" id="PTHR15162:SF7">
    <property type="entry name" value="SUCCINYLGLUTAMATE DESUCCINYLASE"/>
    <property type="match status" value="1"/>
</dbReference>
<comment type="caution">
    <text evidence="10">The sequence shown here is derived from an EMBL/GenBank/DDBJ whole genome shotgun (WGS) entry which is preliminary data.</text>
</comment>
<dbReference type="GO" id="GO:0016788">
    <property type="term" value="F:hydrolase activity, acting on ester bonds"/>
    <property type="evidence" value="ECO:0007669"/>
    <property type="project" value="InterPro"/>
</dbReference>
<feature type="domain" description="Succinylglutamate desuccinylase/Aspartoacylase catalytic" evidence="9">
    <location>
        <begin position="7"/>
        <end position="193"/>
    </location>
</feature>
<reference evidence="10 11" key="2">
    <citation type="submission" date="2015-05" db="EMBL/GenBank/DDBJ databases">
        <title>Lifestyle Evolution in Cyanobacterial Symbionts of Sponges.</title>
        <authorList>
            <person name="Burgsdorf I."/>
            <person name="Slaby B.M."/>
            <person name="Handley K.M."/>
            <person name="Haber M."/>
            <person name="Blom J."/>
            <person name="Marshall C.W."/>
            <person name="Gilbert J.A."/>
            <person name="Hentschel U."/>
            <person name="Steindler L."/>
        </authorList>
    </citation>
    <scope>NUCLEOTIDE SEQUENCE [LARGE SCALE GENOMIC DNA]</scope>
    <source>
        <strain evidence="10">15L</strain>
    </source>
</reference>
<comment type="cofactor">
    <cofactor evidence="5 7">
        <name>Zn(2+)</name>
        <dbReference type="ChEBI" id="CHEBI:29105"/>
    </cofactor>
    <text evidence="5 7">Binds 1 zinc ion per subunit.</text>
</comment>
<feature type="binding site" evidence="5 7">
    <location>
        <position position="15"/>
    </location>
    <ligand>
        <name>Zn(2+)</name>
        <dbReference type="ChEBI" id="CHEBI:29105"/>
    </ligand>
</feature>
<dbReference type="InterPro" id="IPR050178">
    <property type="entry name" value="AspA/AstE_fam"/>
</dbReference>
<feature type="binding site" evidence="5">
    <location>
        <position position="277"/>
    </location>
    <ligand>
        <name>substrate</name>
    </ligand>
</feature>
<dbReference type="GO" id="GO:0005829">
    <property type="term" value="C:cytosol"/>
    <property type="evidence" value="ECO:0007669"/>
    <property type="project" value="TreeGrafter"/>
</dbReference>
<keyword evidence="2 5" id="KW-0479">Metal-binding</keyword>
<dbReference type="GO" id="GO:0019807">
    <property type="term" value="F:aspartoacylase activity"/>
    <property type="evidence" value="ECO:0007669"/>
    <property type="project" value="UniProtKB-UniRule"/>
</dbReference>
<organism evidence="10 11">
    <name type="scientific">Candidatus Synechococcus spongiarum 15L</name>
    <dbReference type="NCBI Taxonomy" id="1608419"/>
    <lineage>
        <taxon>Bacteria</taxon>
        <taxon>Bacillati</taxon>
        <taxon>Cyanobacteriota</taxon>
        <taxon>Cyanophyceae</taxon>
        <taxon>Synechococcales</taxon>
        <taxon>Synechococcaceae</taxon>
        <taxon>Synechococcus</taxon>
    </lineage>
</organism>
<dbReference type="Gene3D" id="2.20.25.160">
    <property type="match status" value="1"/>
</dbReference>
<dbReference type="PANTHER" id="PTHR15162">
    <property type="entry name" value="ASPARTOACYLASE"/>
    <property type="match status" value="1"/>
</dbReference>
<evidence type="ECO:0000256" key="7">
    <source>
        <dbReference type="PIRSR" id="PIRSR018001-3"/>
    </source>
</evidence>
<name>A0A0G8AYJ5_9SYNE</name>
<feature type="binding site" evidence="5">
    <location>
        <begin position="63"/>
        <end position="64"/>
    </location>
    <ligand>
        <name>substrate</name>
    </ligand>
</feature>
<reference evidence="10 11" key="1">
    <citation type="submission" date="2015-02" db="EMBL/GenBank/DDBJ databases">
        <authorList>
            <person name="Slaby B."/>
            <person name="Hentschel U."/>
        </authorList>
    </citation>
    <scope>NUCLEOTIDE SEQUENCE [LARGE SCALE GENOMIC DNA]</scope>
    <source>
        <strain evidence="10">15L</strain>
    </source>
</reference>
<evidence type="ECO:0000256" key="1">
    <source>
        <dbReference type="ARBA" id="ARBA00006173"/>
    </source>
</evidence>
<evidence type="ECO:0000256" key="3">
    <source>
        <dbReference type="ARBA" id="ARBA00022801"/>
    </source>
</evidence>
<comment type="catalytic activity">
    <reaction evidence="5">
        <text>an N-acyl-L-aspartate + H2O = a carboxylate + L-aspartate</text>
        <dbReference type="Rhea" id="RHEA:10872"/>
        <dbReference type="ChEBI" id="CHEBI:15377"/>
        <dbReference type="ChEBI" id="CHEBI:29067"/>
        <dbReference type="ChEBI" id="CHEBI:29991"/>
        <dbReference type="ChEBI" id="CHEBI:58497"/>
        <dbReference type="EC" id="3.5.1.15"/>
    </reaction>
</comment>
<keyword evidence="3 5" id="KW-0378">Hydrolase</keyword>
<evidence type="ECO:0000256" key="2">
    <source>
        <dbReference type="ARBA" id="ARBA00022723"/>
    </source>
</evidence>
<feature type="binding site" evidence="5">
    <location>
        <position position="167"/>
    </location>
    <ligand>
        <name>substrate</name>
    </ligand>
</feature>
<dbReference type="GO" id="GO:0008270">
    <property type="term" value="F:zinc ion binding"/>
    <property type="evidence" value="ECO:0007669"/>
    <property type="project" value="UniProtKB-UniRule"/>
</dbReference>
<dbReference type="InterPro" id="IPR055438">
    <property type="entry name" value="AstE_AspA_cat"/>
</dbReference>
<dbReference type="Pfam" id="PF24827">
    <property type="entry name" value="AstE_AspA_cat"/>
    <property type="match status" value="1"/>
</dbReference>
<dbReference type="Pfam" id="PF04952">
    <property type="entry name" value="AstE_AspA_hybrid"/>
    <property type="match status" value="1"/>
</dbReference>
<proteinExistence type="inferred from homology"/>
<dbReference type="Gene3D" id="3.40.630.10">
    <property type="entry name" value="Zn peptidases"/>
    <property type="match status" value="1"/>
</dbReference>
<protein>
    <recommendedName>
        <fullName evidence="5">Probable aspartoacylase</fullName>
        <ecNumber evidence="5">3.5.1.15</ecNumber>
    </recommendedName>
</protein>
<evidence type="ECO:0000256" key="5">
    <source>
        <dbReference type="HAMAP-Rule" id="MF_00704"/>
    </source>
</evidence>
<feature type="binding site" evidence="5 7">
    <location>
        <position position="18"/>
    </location>
    <ligand>
        <name>Zn(2+)</name>
        <dbReference type="ChEBI" id="CHEBI:29105"/>
    </ligand>
</feature>
<dbReference type="SUPFAM" id="SSF53187">
    <property type="entry name" value="Zn-dependent exopeptidases"/>
    <property type="match status" value="1"/>
</dbReference>
<dbReference type="EMBL" id="JYFQ01000040">
    <property type="protein sequence ID" value="KKZ14211.1"/>
    <property type="molecule type" value="Genomic_DNA"/>
</dbReference>
<dbReference type="PATRIC" id="fig|1608419.3.peg.1674"/>
<dbReference type="InterPro" id="IPR016708">
    <property type="entry name" value="Aspartoacylase"/>
</dbReference>
<dbReference type="Proteomes" id="UP000035037">
    <property type="component" value="Unassembled WGS sequence"/>
</dbReference>
<gene>
    <name evidence="10" type="ORF">TQ37_01730</name>
</gene>
<evidence type="ECO:0000313" key="10">
    <source>
        <dbReference type="EMBL" id="KKZ14211.1"/>
    </source>
</evidence>
<feature type="binding site" evidence="5">
    <location>
        <position position="56"/>
    </location>
    <ligand>
        <name>substrate</name>
    </ligand>
</feature>
<keyword evidence="4 5" id="KW-0862">Zinc</keyword>
<evidence type="ECO:0000256" key="4">
    <source>
        <dbReference type="ARBA" id="ARBA00022833"/>
    </source>
</evidence>
<dbReference type="InterPro" id="IPR007036">
    <property type="entry name" value="Aste_AspA_hybrid_dom"/>
</dbReference>
<dbReference type="HAMAP" id="MF_00704">
    <property type="entry name" value="Aspartoacylase"/>
    <property type="match status" value="1"/>
</dbReference>
<dbReference type="EC" id="3.5.1.15" evidence="5"/>
<evidence type="ECO:0000259" key="8">
    <source>
        <dbReference type="Pfam" id="PF04952"/>
    </source>
</evidence>
<dbReference type="NCBIfam" id="NF002601">
    <property type="entry name" value="PRK02259.1"/>
    <property type="match status" value="1"/>
</dbReference>
<evidence type="ECO:0000256" key="6">
    <source>
        <dbReference type="PIRSR" id="PIRSR018001-1"/>
    </source>
</evidence>
<feature type="binding site" evidence="5 7">
    <location>
        <position position="106"/>
    </location>
    <ligand>
        <name>Zn(2+)</name>
        <dbReference type="ChEBI" id="CHEBI:29105"/>
    </ligand>
</feature>
<dbReference type="AlphaFoldDB" id="A0A0G8AYJ5"/>
<comment type="similarity">
    <text evidence="1 5">Belongs to the AspA/AstE family. Aspartoacylase subfamily.</text>
</comment>